<feature type="compositionally biased region" description="Low complexity" evidence="2">
    <location>
        <begin position="830"/>
        <end position="840"/>
    </location>
</feature>
<feature type="compositionally biased region" description="Polar residues" evidence="2">
    <location>
        <begin position="385"/>
        <end position="408"/>
    </location>
</feature>
<feature type="compositionally biased region" description="Low complexity" evidence="2">
    <location>
        <begin position="89"/>
        <end position="103"/>
    </location>
</feature>
<dbReference type="Proteomes" id="UP000292702">
    <property type="component" value="Unassembled WGS sequence"/>
</dbReference>
<proteinExistence type="predicted"/>
<feature type="compositionally biased region" description="Pro residues" evidence="2">
    <location>
        <begin position="374"/>
        <end position="384"/>
    </location>
</feature>
<evidence type="ECO:0000256" key="1">
    <source>
        <dbReference type="SAM" id="Coils"/>
    </source>
</evidence>
<organism evidence="3 4">
    <name type="scientific">Steccherinum ochraceum</name>
    <dbReference type="NCBI Taxonomy" id="92696"/>
    <lineage>
        <taxon>Eukaryota</taxon>
        <taxon>Fungi</taxon>
        <taxon>Dikarya</taxon>
        <taxon>Basidiomycota</taxon>
        <taxon>Agaricomycotina</taxon>
        <taxon>Agaricomycetes</taxon>
        <taxon>Polyporales</taxon>
        <taxon>Steccherinaceae</taxon>
        <taxon>Steccherinum</taxon>
    </lineage>
</organism>
<feature type="compositionally biased region" description="Low complexity" evidence="2">
    <location>
        <begin position="418"/>
        <end position="443"/>
    </location>
</feature>
<feature type="compositionally biased region" description="Low complexity" evidence="2">
    <location>
        <begin position="306"/>
        <end position="323"/>
    </location>
</feature>
<feature type="region of interest" description="Disordered" evidence="2">
    <location>
        <begin position="1"/>
        <end position="67"/>
    </location>
</feature>
<dbReference type="AlphaFoldDB" id="A0A4R0RA85"/>
<dbReference type="CDD" id="cd14724">
    <property type="entry name" value="ZIP_Gal4-like_1"/>
    <property type="match status" value="1"/>
</dbReference>
<feature type="compositionally biased region" description="Polar residues" evidence="2">
    <location>
        <begin position="21"/>
        <end position="32"/>
    </location>
</feature>
<feature type="region of interest" description="Disordered" evidence="2">
    <location>
        <begin position="353"/>
        <end position="693"/>
    </location>
</feature>
<feature type="compositionally biased region" description="Polar residues" evidence="2">
    <location>
        <begin position="677"/>
        <end position="688"/>
    </location>
</feature>
<feature type="compositionally biased region" description="Low complexity" evidence="2">
    <location>
        <begin position="517"/>
        <end position="527"/>
    </location>
</feature>
<sequence length="976" mass="103642">MAESKTRPPQSQIPVKASGSRHAQSALPSTLPSPHFNFAPSSQHLSVSDSPTHPIPSSVVAPTATPSGITTFRSFRNLLPFGPTKLPNPATSPASSSKGSPFSNLGAIRRSMNGERSVSAPQLRPKKSQEVPHVLAIELSHTVDEPLIKPEDLRSGLGLYIKQPEPPPQSAPATSQRFQPRRVPSPPSPNPIAVSDLSTILEAETSGISKHVPNLDDSQEHHKGSSSGRQTVDGSPQTEVSSPPLSDQGFLLAPTSSHERQPSPSSQDTSALDLSTSKVSNEVLEALANDRQQGWLHGIVIDDTDTPPGSGPDDPNSSFNLGALDPDLAALLSPNNLKSSESSGLRSVDSLALYPTTPPMLDSNLGSPTASPYTPHPANGPSPSKPQSVFSNTSPVLTPRSVASQSSPVRRPAPLARSTSASAVPSPISVPSRPPSSQSRGLLPSPPIHTPPERTSDASDRPTSAGLAASRRKGYSQLNGTGEAPRRPATGDSDSRRPVLSRLMTPVRPALQLTPASGGSRSGLRGSNKPSPSAWDGDSISPSFTSMGGRPSLDSSADRFRNSSMVRQRDRSASVTERPATFYGTSGRPPTTEWLGPRTAKAFAAAGLIDVDKDVSPPPPSRPGSRFGTTRSQGDRDSRSQYAPSRMAFSEAGSGSSWGRRSGSISRPAMSEINGPLSESASTPRTTFSTGSTALTSVSSTSVQQHLQSEIQAIQDKHSLETGALLNALADSQRTTKVLRDENTELRERLHELESRLADAVGEIQRLQYQSTSYPSSAYSRSTYQRSTTSLHASNGMGVRRRPSALQTVTQPDMDDQADEDHQNSRHHASSSYNPSTRSSSESRREDLYVPPPTKRFSNSSSIFPVPPSTMSMLLHEDGLQPEAFGSTSRTPPSPTLTMSKLSSRHSQGSMYGHHRSTSASTAMTAGNISPTTANFSMLTGSPGSLSLRPEHERLLGDMPLLNLSADDYDIDGDDH</sequence>
<feature type="compositionally biased region" description="Polar residues" evidence="2">
    <location>
        <begin position="897"/>
        <end position="910"/>
    </location>
</feature>
<feature type="region of interest" description="Disordered" evidence="2">
    <location>
        <begin position="291"/>
        <end position="323"/>
    </location>
</feature>
<dbReference type="OrthoDB" id="3216045at2759"/>
<gene>
    <name evidence="3" type="ORF">EIP91_010044</name>
</gene>
<evidence type="ECO:0000256" key="2">
    <source>
        <dbReference type="SAM" id="MobiDB-lite"/>
    </source>
</evidence>
<dbReference type="STRING" id="92696.A0A4R0RA85"/>
<feature type="compositionally biased region" description="Basic and acidic residues" evidence="2">
    <location>
        <begin position="451"/>
        <end position="460"/>
    </location>
</feature>
<accession>A0A4R0RA85</accession>
<reference evidence="3 4" key="1">
    <citation type="submission" date="2018-11" db="EMBL/GenBank/DDBJ databases">
        <title>Genome assembly of Steccherinum ochraceum LE-BIN_3174, the white-rot fungus of the Steccherinaceae family (The Residual Polyporoid clade, Polyporales, Basidiomycota).</title>
        <authorList>
            <person name="Fedorova T.V."/>
            <person name="Glazunova O.A."/>
            <person name="Landesman E.O."/>
            <person name="Moiseenko K.V."/>
            <person name="Psurtseva N.V."/>
            <person name="Savinova O.S."/>
            <person name="Shakhova N.V."/>
            <person name="Tyazhelova T.V."/>
            <person name="Vasina D.V."/>
        </authorList>
    </citation>
    <scope>NUCLEOTIDE SEQUENCE [LARGE SCALE GENOMIC DNA]</scope>
    <source>
        <strain evidence="3 4">LE-BIN_3174</strain>
    </source>
</reference>
<dbReference type="EMBL" id="RWJN01000593">
    <property type="protein sequence ID" value="TCD60468.1"/>
    <property type="molecule type" value="Genomic_DNA"/>
</dbReference>
<feature type="region of interest" description="Disordered" evidence="2">
    <location>
        <begin position="80"/>
        <end position="130"/>
    </location>
</feature>
<feature type="compositionally biased region" description="Polar residues" evidence="2">
    <location>
        <begin position="262"/>
        <end position="277"/>
    </location>
</feature>
<feature type="coiled-coil region" evidence="1">
    <location>
        <begin position="729"/>
        <end position="770"/>
    </location>
</feature>
<feature type="compositionally biased region" description="Basic and acidic residues" evidence="2">
    <location>
        <begin position="556"/>
        <end position="572"/>
    </location>
</feature>
<comment type="caution">
    <text evidence="3">The sequence shown here is derived from an EMBL/GenBank/DDBJ whole genome shotgun (WGS) entry which is preliminary data.</text>
</comment>
<feature type="compositionally biased region" description="Low complexity" evidence="2">
    <location>
        <begin position="771"/>
        <end position="790"/>
    </location>
</feature>
<evidence type="ECO:0000313" key="3">
    <source>
        <dbReference type="EMBL" id="TCD60468.1"/>
    </source>
</evidence>
<name>A0A4R0RA85_9APHY</name>
<feature type="region of interest" description="Disordered" evidence="2">
    <location>
        <begin position="158"/>
        <end position="277"/>
    </location>
</feature>
<feature type="compositionally biased region" description="Polar residues" evidence="2">
    <location>
        <begin position="39"/>
        <end position="51"/>
    </location>
</feature>
<feature type="region of interest" description="Disordered" evidence="2">
    <location>
        <begin position="884"/>
        <end position="915"/>
    </location>
</feature>
<evidence type="ECO:0000313" key="4">
    <source>
        <dbReference type="Proteomes" id="UP000292702"/>
    </source>
</evidence>
<keyword evidence="4" id="KW-1185">Reference proteome</keyword>
<feature type="compositionally biased region" description="Polar residues" evidence="2">
    <location>
        <begin position="225"/>
        <end position="245"/>
    </location>
</feature>
<feature type="region of interest" description="Disordered" evidence="2">
    <location>
        <begin position="771"/>
        <end position="864"/>
    </location>
</feature>
<keyword evidence="1" id="KW-0175">Coiled coil</keyword>
<feature type="compositionally biased region" description="Low complexity" evidence="2">
    <location>
        <begin position="653"/>
        <end position="667"/>
    </location>
</feature>
<protein>
    <submittedName>
        <fullName evidence="3">Uncharacterized protein</fullName>
    </submittedName>
</protein>